<evidence type="ECO:0000313" key="6">
    <source>
        <dbReference type="EMBL" id="BDQ36566.1"/>
    </source>
</evidence>
<evidence type="ECO:0000313" key="7">
    <source>
        <dbReference type="Proteomes" id="UP001317742"/>
    </source>
</evidence>
<feature type="domain" description="SIS" evidence="5">
    <location>
        <begin position="120"/>
        <end position="260"/>
    </location>
</feature>
<name>A0ABM8AYN6_9BACT</name>
<keyword evidence="7" id="KW-1185">Reference proteome</keyword>
<accession>A0ABM8AYN6</accession>
<dbReference type="InterPro" id="IPR046348">
    <property type="entry name" value="SIS_dom_sf"/>
</dbReference>
<dbReference type="SUPFAM" id="SSF46689">
    <property type="entry name" value="Homeodomain-like"/>
    <property type="match status" value="1"/>
</dbReference>
<sequence length="279" mass="30484">MDIFETIRSEMPTMRKSEQKVADLVLRSPDVVMNGSISEAATLAETSDPTVVRFCKQLGLKGFMELKLRLASAHPIDKTVLEDITETDSVNSIFTNVMRSVVEAVSSTERGMDRRMLEDAVDTMVAATRWEFYGMGGSGVIALDAHHKFFRLGVSCVAYNDSHMQVMSAAQLDENAVAVVISHSGATKDIIESAEIAKKTGAKVIGILGKKNSEVAKHCDIPLCVSSREIALRLAPKAGRLMQLALLDTLFVAVAMRLVNEEGFDRLDKVKRALLGKII</sequence>
<feature type="domain" description="HTH rpiR-type" evidence="4">
    <location>
        <begin position="1"/>
        <end position="77"/>
    </location>
</feature>
<dbReference type="InterPro" id="IPR001347">
    <property type="entry name" value="SIS_dom"/>
</dbReference>
<reference evidence="6 7" key="1">
    <citation type="submission" date="2022-08" db="EMBL/GenBank/DDBJ databases">
        <title>Genome Sequence of the sulphate-reducing bacterium, Pseudodesulfovibrio sp. SYK.</title>
        <authorList>
            <person name="Kondo R."/>
            <person name="Kataoka T."/>
        </authorList>
    </citation>
    <scope>NUCLEOTIDE SEQUENCE [LARGE SCALE GENOMIC DNA]</scope>
    <source>
        <strain evidence="6 7">SYK</strain>
    </source>
</reference>
<keyword evidence="3" id="KW-0804">Transcription</keyword>
<organism evidence="6 7">
    <name type="scientific">Pseudodesulfovibrio nedwellii</name>
    <dbReference type="NCBI Taxonomy" id="2973072"/>
    <lineage>
        <taxon>Bacteria</taxon>
        <taxon>Pseudomonadati</taxon>
        <taxon>Thermodesulfobacteriota</taxon>
        <taxon>Desulfovibrionia</taxon>
        <taxon>Desulfovibrionales</taxon>
        <taxon>Desulfovibrionaceae</taxon>
    </lineage>
</organism>
<evidence type="ECO:0000256" key="2">
    <source>
        <dbReference type="ARBA" id="ARBA00023125"/>
    </source>
</evidence>
<dbReference type="PANTHER" id="PTHR30514:SF1">
    <property type="entry name" value="HTH-TYPE TRANSCRIPTIONAL REGULATOR HEXR-RELATED"/>
    <property type="match status" value="1"/>
</dbReference>
<keyword evidence="1" id="KW-0805">Transcription regulation</keyword>
<dbReference type="CDD" id="cd05013">
    <property type="entry name" value="SIS_RpiR"/>
    <property type="match status" value="1"/>
</dbReference>
<dbReference type="Proteomes" id="UP001317742">
    <property type="component" value="Chromosome"/>
</dbReference>
<dbReference type="Pfam" id="PF01380">
    <property type="entry name" value="SIS"/>
    <property type="match status" value="1"/>
</dbReference>
<dbReference type="SUPFAM" id="SSF53697">
    <property type="entry name" value="SIS domain"/>
    <property type="match status" value="1"/>
</dbReference>
<dbReference type="Gene3D" id="1.10.10.10">
    <property type="entry name" value="Winged helix-like DNA-binding domain superfamily/Winged helix DNA-binding domain"/>
    <property type="match status" value="1"/>
</dbReference>
<gene>
    <name evidence="6" type="ORF">SYK_09260</name>
</gene>
<evidence type="ECO:0000256" key="3">
    <source>
        <dbReference type="ARBA" id="ARBA00023163"/>
    </source>
</evidence>
<dbReference type="Gene3D" id="3.40.50.10490">
    <property type="entry name" value="Glucose-6-phosphate isomerase like protein, domain 1"/>
    <property type="match status" value="1"/>
</dbReference>
<evidence type="ECO:0000259" key="5">
    <source>
        <dbReference type="PROSITE" id="PS51464"/>
    </source>
</evidence>
<protein>
    <submittedName>
        <fullName evidence="6">RpiR family transcriptional regulator</fullName>
    </submittedName>
</protein>
<dbReference type="InterPro" id="IPR036388">
    <property type="entry name" value="WH-like_DNA-bd_sf"/>
</dbReference>
<dbReference type="EMBL" id="AP026709">
    <property type="protein sequence ID" value="BDQ36566.1"/>
    <property type="molecule type" value="Genomic_DNA"/>
</dbReference>
<dbReference type="Pfam" id="PF01418">
    <property type="entry name" value="HTH_6"/>
    <property type="match status" value="1"/>
</dbReference>
<dbReference type="InterPro" id="IPR047640">
    <property type="entry name" value="RpiR-like"/>
</dbReference>
<dbReference type="PROSITE" id="PS51464">
    <property type="entry name" value="SIS"/>
    <property type="match status" value="1"/>
</dbReference>
<proteinExistence type="predicted"/>
<dbReference type="PROSITE" id="PS51071">
    <property type="entry name" value="HTH_RPIR"/>
    <property type="match status" value="1"/>
</dbReference>
<keyword evidence="2" id="KW-0238">DNA-binding</keyword>
<evidence type="ECO:0000256" key="1">
    <source>
        <dbReference type="ARBA" id="ARBA00023015"/>
    </source>
</evidence>
<evidence type="ECO:0000259" key="4">
    <source>
        <dbReference type="PROSITE" id="PS51071"/>
    </source>
</evidence>
<dbReference type="InterPro" id="IPR035472">
    <property type="entry name" value="RpiR-like_SIS"/>
</dbReference>
<dbReference type="PANTHER" id="PTHR30514">
    <property type="entry name" value="GLUCOKINASE"/>
    <property type="match status" value="1"/>
</dbReference>
<dbReference type="InterPro" id="IPR000281">
    <property type="entry name" value="HTH_RpiR"/>
</dbReference>
<dbReference type="InterPro" id="IPR009057">
    <property type="entry name" value="Homeodomain-like_sf"/>
</dbReference>
<dbReference type="RefSeq" id="WP_281762460.1">
    <property type="nucleotide sequence ID" value="NZ_AP026709.1"/>
</dbReference>